<dbReference type="InterPro" id="IPR015251">
    <property type="entry name" value="PepX_N_dom"/>
</dbReference>
<comment type="function">
    <text evidence="2 9">Removes N-terminal dipeptides sequentially from polypeptides having unsubstituted N-termini provided that the penultimate residue is proline.</text>
</comment>
<dbReference type="Proteomes" id="UP000218181">
    <property type="component" value="Unassembled WGS sequence"/>
</dbReference>
<keyword evidence="5 9" id="KW-0031">Aminopeptidase</keyword>
<accession>A0A2A5RKN2</accession>
<dbReference type="PANTHER" id="PTHR43056">
    <property type="entry name" value="PEPTIDASE S9 PROLYL OLIGOPEPTIDASE"/>
    <property type="match status" value="1"/>
</dbReference>
<dbReference type="SUPFAM" id="SSF81761">
    <property type="entry name" value="X-Prolyl dipeptidyl aminopeptidase PepX, N-terminal domain"/>
    <property type="match status" value="1"/>
</dbReference>
<comment type="subcellular location">
    <subcellularLocation>
        <location evidence="9">Cytoplasm</location>
    </subcellularLocation>
</comment>
<dbReference type="InterPro" id="IPR008252">
    <property type="entry name" value="Pept_S15_Xpro"/>
</dbReference>
<reference evidence="12 13" key="1">
    <citation type="submission" date="2014-12" db="EMBL/GenBank/DDBJ databases">
        <title>Draft genome sequences of 10 type strains of Lactococcus.</title>
        <authorList>
            <person name="Sun Z."/>
            <person name="Zhong Z."/>
            <person name="Liu W."/>
            <person name="Zhang W."/>
            <person name="Zhang H."/>
        </authorList>
    </citation>
    <scope>NUCLEOTIDE SEQUENCE [LARGE SCALE GENOMIC DNA]</scope>
    <source>
        <strain evidence="12 13">JCM 16395</strain>
    </source>
</reference>
<dbReference type="AlphaFoldDB" id="A0A2A5RKN2"/>
<evidence type="ECO:0000256" key="9">
    <source>
        <dbReference type="HAMAP-Rule" id="MF_00698"/>
    </source>
</evidence>
<feature type="active site" description="Charge relay system" evidence="9">
    <location>
        <position position="482"/>
    </location>
</feature>
<dbReference type="Pfam" id="PF09168">
    <property type="entry name" value="PepX_N"/>
    <property type="match status" value="1"/>
</dbReference>
<evidence type="ECO:0000256" key="2">
    <source>
        <dbReference type="ARBA" id="ARBA00003997"/>
    </source>
</evidence>
<keyword evidence="13" id="KW-1185">Reference proteome</keyword>
<comment type="caution">
    <text evidence="12">The sequence shown here is derived from an EMBL/GenBank/DDBJ whole genome shotgun (WGS) entry which is preliminary data.</text>
</comment>
<evidence type="ECO:0000313" key="12">
    <source>
        <dbReference type="EMBL" id="PCR99803.1"/>
    </source>
</evidence>
<comment type="similarity">
    <text evidence="3 9">Belongs to the peptidase S15 family.</text>
</comment>
<keyword evidence="9" id="KW-0963">Cytoplasm</keyword>
<dbReference type="SMART" id="SM00940">
    <property type="entry name" value="PepX_N"/>
    <property type="match status" value="1"/>
</dbReference>
<dbReference type="PANTHER" id="PTHR43056:SF10">
    <property type="entry name" value="COCE_NOND FAMILY, PUTATIVE (AFU_ORTHOLOGUE AFUA_7G00600)-RELATED"/>
    <property type="match status" value="1"/>
</dbReference>
<dbReference type="Gene3D" id="1.10.246.70">
    <property type="match status" value="1"/>
</dbReference>
<dbReference type="GO" id="GO:0005737">
    <property type="term" value="C:cytoplasm"/>
    <property type="evidence" value="ECO:0007669"/>
    <property type="project" value="UniProtKB-SubCell"/>
</dbReference>
<dbReference type="Gene3D" id="2.60.120.260">
    <property type="entry name" value="Galactose-binding domain-like"/>
    <property type="match status" value="1"/>
</dbReference>
<dbReference type="InterPro" id="IPR000383">
    <property type="entry name" value="Xaa-Pro-like_dom"/>
</dbReference>
<dbReference type="InterPro" id="IPR050585">
    <property type="entry name" value="Xaa-Pro_dipeptidyl-ppase/CocE"/>
</dbReference>
<keyword evidence="8 9" id="KW-0720">Serine protease</keyword>
<evidence type="ECO:0000259" key="11">
    <source>
        <dbReference type="SMART" id="SM00940"/>
    </source>
</evidence>
<evidence type="ECO:0000256" key="4">
    <source>
        <dbReference type="ARBA" id="ARBA00011738"/>
    </source>
</evidence>
<dbReference type="InterPro" id="IPR013736">
    <property type="entry name" value="Xaa-Pro_dipept_C"/>
</dbReference>
<evidence type="ECO:0000256" key="7">
    <source>
        <dbReference type="ARBA" id="ARBA00022801"/>
    </source>
</evidence>
<dbReference type="InterPro" id="IPR008979">
    <property type="entry name" value="Galactose-bd-like_sf"/>
</dbReference>
<evidence type="ECO:0000256" key="5">
    <source>
        <dbReference type="ARBA" id="ARBA00022438"/>
    </source>
</evidence>
<comment type="catalytic activity">
    <reaction evidence="1 9">
        <text>Hydrolyzes Xaa-Pro-|- bonds to release unblocked, N-terminal dipeptides from substrates including Ala-Pro-|-p-nitroanilide and (sequentially) Tyr-Pro-|-Phe-Pro-|-Gly-Pro-|-Ile.</text>
        <dbReference type="EC" id="3.4.14.11"/>
    </reaction>
</comment>
<evidence type="ECO:0000313" key="13">
    <source>
        <dbReference type="Proteomes" id="UP000218181"/>
    </source>
</evidence>
<feature type="active site" description="Charge relay system" evidence="9">
    <location>
        <position position="362"/>
    </location>
</feature>
<protein>
    <recommendedName>
        <fullName evidence="9">Xaa-Pro dipeptidyl-peptidase</fullName>
        <ecNumber evidence="9">3.4.14.11</ecNumber>
    </recommendedName>
    <alternativeName>
        <fullName evidence="9">X-Pro dipeptidyl-peptidase</fullName>
    </alternativeName>
    <alternativeName>
        <fullName evidence="9">X-prolyl-dipeptidyl aminopeptidase</fullName>
        <shortName evidence="9">X-PDAP</shortName>
    </alternativeName>
</protein>
<name>A0A2A5RKN2_9LACT</name>
<evidence type="ECO:0000256" key="6">
    <source>
        <dbReference type="ARBA" id="ARBA00022670"/>
    </source>
</evidence>
<evidence type="ECO:0000256" key="1">
    <source>
        <dbReference type="ARBA" id="ARBA00000123"/>
    </source>
</evidence>
<dbReference type="HAMAP" id="MF_00698">
    <property type="entry name" value="Aminopeptidase_S15"/>
    <property type="match status" value="1"/>
</dbReference>
<dbReference type="Pfam" id="PF08530">
    <property type="entry name" value="PepX_C"/>
    <property type="match status" value="1"/>
</dbReference>
<dbReference type="Pfam" id="PF02129">
    <property type="entry name" value="Peptidase_S15"/>
    <property type="match status" value="1"/>
</dbReference>
<dbReference type="Gene3D" id="3.40.50.1820">
    <property type="entry name" value="alpha/beta hydrolase"/>
    <property type="match status" value="1"/>
</dbReference>
<feature type="domain" description="Xaa-Pro dipeptidyl-peptidase C-terminal" evidence="10">
    <location>
        <begin position="528"/>
        <end position="770"/>
    </location>
</feature>
<dbReference type="NCBIfam" id="NF003783">
    <property type="entry name" value="PRK05371.1-4"/>
    <property type="match status" value="1"/>
</dbReference>
<evidence type="ECO:0000256" key="8">
    <source>
        <dbReference type="ARBA" id="ARBA00022825"/>
    </source>
</evidence>
<dbReference type="GO" id="GO:0008236">
    <property type="term" value="F:serine-type peptidase activity"/>
    <property type="evidence" value="ECO:0007669"/>
    <property type="project" value="UniProtKB-KW"/>
</dbReference>
<dbReference type="InterPro" id="IPR029058">
    <property type="entry name" value="AB_hydrolase_fold"/>
</dbReference>
<dbReference type="GO" id="GO:0008239">
    <property type="term" value="F:dipeptidyl-peptidase activity"/>
    <property type="evidence" value="ECO:0007669"/>
    <property type="project" value="UniProtKB-UniRule"/>
</dbReference>
<feature type="active site" description="Charge relay system" evidence="9">
    <location>
        <position position="512"/>
    </location>
</feature>
<feature type="domain" description="X-Prolyl dipeptidyl aminopeptidase PepX N-terminal" evidence="11">
    <location>
        <begin position="14"/>
        <end position="157"/>
    </location>
</feature>
<keyword evidence="7 9" id="KW-0378">Hydrolase</keyword>
<evidence type="ECO:0000259" key="10">
    <source>
        <dbReference type="SMART" id="SM00939"/>
    </source>
</evidence>
<dbReference type="GO" id="GO:0004177">
    <property type="term" value="F:aminopeptidase activity"/>
    <property type="evidence" value="ECO:0007669"/>
    <property type="project" value="UniProtKB-KW"/>
</dbReference>
<dbReference type="EC" id="3.4.14.11" evidence="9"/>
<dbReference type="STRING" id="1291764.GCA_001311235_01832"/>
<dbReference type="SUPFAM" id="SSF53474">
    <property type="entry name" value="alpha/beta-Hydrolases"/>
    <property type="match status" value="1"/>
</dbReference>
<proteinExistence type="inferred from homology"/>
<dbReference type="PRINTS" id="PR00923">
    <property type="entry name" value="LACTOPTASE"/>
</dbReference>
<comment type="subunit">
    <text evidence="4 9">Homodimer.</text>
</comment>
<gene>
    <name evidence="9" type="primary">pepX</name>
    <name evidence="12" type="ORF">RT41_GL001609</name>
</gene>
<dbReference type="InterPro" id="IPR036313">
    <property type="entry name" value="PepX_N_dom_sf"/>
</dbReference>
<dbReference type="SMART" id="SM00939">
    <property type="entry name" value="PepX_C"/>
    <property type="match status" value="1"/>
</dbReference>
<organism evidence="12 13">
    <name type="scientific">Lactococcus fujiensis JCM 16395</name>
    <dbReference type="NCBI Taxonomy" id="1291764"/>
    <lineage>
        <taxon>Bacteria</taxon>
        <taxon>Bacillati</taxon>
        <taxon>Bacillota</taxon>
        <taxon>Bacilli</taxon>
        <taxon>Lactobacillales</taxon>
        <taxon>Streptococcaceae</taxon>
        <taxon>Lactococcus</taxon>
    </lineage>
</organism>
<dbReference type="SUPFAM" id="SSF49785">
    <property type="entry name" value="Galactose-binding domain-like"/>
    <property type="match status" value="1"/>
</dbReference>
<sequence>MGAIFEKVRSRRNMKFNHFSIVEKTFDEKLADLDHLGFKWSVFWDEKKILKDFLIQSPIDMTVIQATEKLDIMDFLRSKTTALDWGIFWTIALQLLDFVPNFEFEIGKAQAFAKSINLPQFEGQMNSENLFEAFYLLLLTRRKNGMSLVEYWVSEGLLPVDNDYHFFNDKALATFDTTQLKREVVWVESPVDTYNRGQYDLIKVQIIRPISRQQIPSVMTASPYHLGTNDKANDNRLHDMKTELKKKEPGHIEVEHRLPEKVHFDTKEKPAVDEAPMHFTHGWTYSLNDYFLARGFASIYVAGVGTRGSDGFQTSGDYHQVYSICAVIDWLNGRTRAYTSRKKTHEIVATWANGKVAMTGKSYLGTMAYAAATTGIDGLEVILAEAGISSWYHYYRENGLVRSPGGFPGEDLDVLAELTYSKNMDGADYIKNNEQYQELLSKMTSDLDRQSGDYNQFWNNRNYLLNVDKVKADILIDHGLQDWNVTPEQAYNFWNALPANQAKHIFLHRGSHIYNHNWQSLDFTECINTYFSAKLLEKPLNLNLPPIILQENSKYQSFTSLKNWGSEVKLSMPLAKTAVSLSQFENHYDLATFERYSADFNVFKKDLFEGKTQATVVDLEMTHEIFVNGAIELDLKLKINDNKGLLSAQILDFGEKKRLRDTTQIIDPKAIDRGRNFELENLQELPLVNCPYQVMTKGFLNLQNRNDLMEISEIPENEWLDVHFGVQPTIYKLEKGDKIRILIYSTDFEHTVRDNRHVTYDIDLSQSKIIFPIEK</sequence>
<dbReference type="EMBL" id="JXJU01000006">
    <property type="protein sequence ID" value="PCR99803.1"/>
    <property type="molecule type" value="Genomic_DNA"/>
</dbReference>
<keyword evidence="6 9" id="KW-0645">Protease</keyword>
<evidence type="ECO:0000256" key="3">
    <source>
        <dbReference type="ARBA" id="ARBA00010819"/>
    </source>
</evidence>
<dbReference type="GO" id="GO:0006508">
    <property type="term" value="P:proteolysis"/>
    <property type="evidence" value="ECO:0007669"/>
    <property type="project" value="UniProtKB-KW"/>
</dbReference>